<evidence type="ECO:0000313" key="2">
    <source>
        <dbReference type="EMBL" id="GAA1536991.1"/>
    </source>
</evidence>
<dbReference type="Pfam" id="PF04350">
    <property type="entry name" value="PilO"/>
    <property type="match status" value="1"/>
</dbReference>
<keyword evidence="1" id="KW-0472">Membrane</keyword>
<evidence type="ECO:0000256" key="1">
    <source>
        <dbReference type="SAM" id="Phobius"/>
    </source>
</evidence>
<dbReference type="Proteomes" id="UP001501470">
    <property type="component" value="Unassembled WGS sequence"/>
</dbReference>
<dbReference type="InterPro" id="IPR014717">
    <property type="entry name" value="Transl_elong_EF1B/ribsomal_bS6"/>
</dbReference>
<keyword evidence="3" id="KW-1185">Reference proteome</keyword>
<keyword evidence="1" id="KW-0812">Transmembrane</keyword>
<dbReference type="InterPro" id="IPR007445">
    <property type="entry name" value="PilO"/>
</dbReference>
<dbReference type="Gene3D" id="3.30.70.60">
    <property type="match status" value="1"/>
</dbReference>
<protein>
    <submittedName>
        <fullName evidence="2">Uncharacterized protein</fullName>
    </submittedName>
</protein>
<name>A0ABP4M3N7_9ACTN</name>
<dbReference type="EMBL" id="BAAAQD010000014">
    <property type="protein sequence ID" value="GAA1536991.1"/>
    <property type="molecule type" value="Genomic_DNA"/>
</dbReference>
<feature type="transmembrane region" description="Helical" evidence="1">
    <location>
        <begin position="7"/>
        <end position="27"/>
    </location>
</feature>
<proteinExistence type="predicted"/>
<comment type="caution">
    <text evidence="2">The sequence shown here is derived from an EMBL/GenBank/DDBJ whole genome shotgun (WGS) entry which is preliminary data.</text>
</comment>
<evidence type="ECO:0000313" key="3">
    <source>
        <dbReference type="Proteomes" id="UP001501470"/>
    </source>
</evidence>
<keyword evidence="1" id="KW-1133">Transmembrane helix</keyword>
<organism evidence="2 3">
    <name type="scientific">Dactylosporangium maewongense</name>
    <dbReference type="NCBI Taxonomy" id="634393"/>
    <lineage>
        <taxon>Bacteria</taxon>
        <taxon>Bacillati</taxon>
        <taxon>Actinomycetota</taxon>
        <taxon>Actinomycetes</taxon>
        <taxon>Micromonosporales</taxon>
        <taxon>Micromonosporaceae</taxon>
        <taxon>Dactylosporangium</taxon>
    </lineage>
</organism>
<gene>
    <name evidence="2" type="ORF">GCM10009827_064640</name>
</gene>
<accession>A0ABP4M3N7</accession>
<sequence length="182" mass="19194">MMRPERLWLLGGAFGALLLLVFTYFFVIQPKYQKADDLRGIADDTTTEVTRLRSVIAGLDEQNQHIAEYRKEQAANLAALPQTDSVAALLRELQTAGELTGVTVSGVSVGGAAEVTVGGQKVQALPISLTAAGPAAKVNPFLDQLQKVQPRALLIGSLNVATTSAGKATLTLTVQAFYAGGK</sequence>
<reference evidence="3" key="1">
    <citation type="journal article" date="2019" name="Int. J. Syst. Evol. Microbiol.">
        <title>The Global Catalogue of Microorganisms (GCM) 10K type strain sequencing project: providing services to taxonomists for standard genome sequencing and annotation.</title>
        <authorList>
            <consortium name="The Broad Institute Genomics Platform"/>
            <consortium name="The Broad Institute Genome Sequencing Center for Infectious Disease"/>
            <person name="Wu L."/>
            <person name="Ma J."/>
        </authorList>
    </citation>
    <scope>NUCLEOTIDE SEQUENCE [LARGE SCALE GENOMIC DNA]</scope>
    <source>
        <strain evidence="3">JCM 15933</strain>
    </source>
</reference>